<proteinExistence type="predicted"/>
<dbReference type="EMBL" id="RDQH01000331">
    <property type="protein sequence ID" value="RXH99441.1"/>
    <property type="molecule type" value="Genomic_DNA"/>
</dbReference>
<organism evidence="1 2">
    <name type="scientific">Malus domestica</name>
    <name type="common">Apple</name>
    <name type="synonym">Pyrus malus</name>
    <dbReference type="NCBI Taxonomy" id="3750"/>
    <lineage>
        <taxon>Eukaryota</taxon>
        <taxon>Viridiplantae</taxon>
        <taxon>Streptophyta</taxon>
        <taxon>Embryophyta</taxon>
        <taxon>Tracheophyta</taxon>
        <taxon>Spermatophyta</taxon>
        <taxon>Magnoliopsida</taxon>
        <taxon>eudicotyledons</taxon>
        <taxon>Gunneridae</taxon>
        <taxon>Pentapetalae</taxon>
        <taxon>rosids</taxon>
        <taxon>fabids</taxon>
        <taxon>Rosales</taxon>
        <taxon>Rosaceae</taxon>
        <taxon>Amygdaloideae</taxon>
        <taxon>Maleae</taxon>
        <taxon>Malus</taxon>
    </lineage>
</organism>
<dbReference type="Proteomes" id="UP000290289">
    <property type="component" value="Chromosome 5"/>
</dbReference>
<accession>A0A498K2B4</accession>
<evidence type="ECO:0000313" key="1">
    <source>
        <dbReference type="EMBL" id="RXH99441.1"/>
    </source>
</evidence>
<dbReference type="AlphaFoldDB" id="A0A498K2B4"/>
<protein>
    <submittedName>
        <fullName evidence="1">Uncharacterized protein</fullName>
    </submittedName>
</protein>
<sequence length="181" mass="19467">MEMHFVFRLLPETRSSDCILNRVSLYNSSPTGLNLNYGGKLASLLLPIPPKAPLHFHFRLFSQGSPSEAPKTGTFPIILLLSALTASSPSLLTPPCPVPASGSISTPLLGLGQPRTGSISIFREDPPPRLTSTPLSESAIQASASADHDSRLCKISIDLPFALIPRSMTRGSTKGCIWFHF</sequence>
<evidence type="ECO:0000313" key="2">
    <source>
        <dbReference type="Proteomes" id="UP000290289"/>
    </source>
</evidence>
<keyword evidence="2" id="KW-1185">Reference proteome</keyword>
<comment type="caution">
    <text evidence="1">The sequence shown here is derived from an EMBL/GenBank/DDBJ whole genome shotgun (WGS) entry which is preliminary data.</text>
</comment>
<name>A0A498K2B4_MALDO</name>
<reference evidence="1 2" key="1">
    <citation type="submission" date="2018-10" db="EMBL/GenBank/DDBJ databases">
        <title>A high-quality apple genome assembly.</title>
        <authorList>
            <person name="Hu J."/>
        </authorList>
    </citation>
    <scope>NUCLEOTIDE SEQUENCE [LARGE SCALE GENOMIC DNA]</scope>
    <source>
        <strain evidence="2">cv. HFTH1</strain>
        <tissue evidence="1">Young leaf</tissue>
    </source>
</reference>
<gene>
    <name evidence="1" type="ORF">DVH24_011766</name>
</gene>